<dbReference type="Gene3D" id="2.30.29.90">
    <property type="match status" value="1"/>
</dbReference>
<name>A0A0M8MPJ1_9BASI</name>
<organism evidence="7 8">
    <name type="scientific">Malassezia pachydermatis</name>
    <dbReference type="NCBI Taxonomy" id="77020"/>
    <lineage>
        <taxon>Eukaryota</taxon>
        <taxon>Fungi</taxon>
        <taxon>Dikarya</taxon>
        <taxon>Basidiomycota</taxon>
        <taxon>Ustilaginomycotina</taxon>
        <taxon>Malasseziomycetes</taxon>
        <taxon>Malasseziales</taxon>
        <taxon>Malasseziaceae</taxon>
        <taxon>Malassezia</taxon>
    </lineage>
</organism>
<dbReference type="STRING" id="77020.A0A0M8MPJ1"/>
<dbReference type="Proteomes" id="UP000037751">
    <property type="component" value="Unassembled WGS sequence"/>
</dbReference>
<gene>
    <name evidence="7" type="ORF">Malapachy_3908</name>
</gene>
<dbReference type="InterPro" id="IPR019160">
    <property type="entry name" value="Sec3_CC"/>
</dbReference>
<dbReference type="VEuPathDB" id="FungiDB:Malapachy_3908"/>
<keyword evidence="4" id="KW-0175">Coiled coil</keyword>
<feature type="compositionally biased region" description="Pro residues" evidence="5">
    <location>
        <begin position="154"/>
        <end position="174"/>
    </location>
</feature>
<dbReference type="GeneID" id="28730243"/>
<dbReference type="GO" id="GO:0000145">
    <property type="term" value="C:exocyst"/>
    <property type="evidence" value="ECO:0007669"/>
    <property type="project" value="InterPro"/>
</dbReference>
<accession>A0A0M8MPJ1</accession>
<dbReference type="OrthoDB" id="27109at2759"/>
<evidence type="ECO:0000259" key="6">
    <source>
        <dbReference type="SMART" id="SM01313"/>
    </source>
</evidence>
<dbReference type="GO" id="GO:0006893">
    <property type="term" value="P:Golgi to plasma membrane transport"/>
    <property type="evidence" value="ECO:0007669"/>
    <property type="project" value="TreeGrafter"/>
</dbReference>
<evidence type="ECO:0000256" key="3">
    <source>
        <dbReference type="ARBA" id="ARBA00022483"/>
    </source>
</evidence>
<dbReference type="Pfam" id="PF20654">
    <property type="entry name" value="Sec3_C-term"/>
    <property type="match status" value="1"/>
</dbReference>
<dbReference type="RefSeq" id="XP_017991879.1">
    <property type="nucleotide sequence ID" value="XM_018138367.1"/>
</dbReference>
<evidence type="ECO:0000256" key="4">
    <source>
        <dbReference type="ARBA" id="ARBA00023054"/>
    </source>
</evidence>
<comment type="similarity">
    <text evidence="1">Belongs to the SEC3 family.</text>
</comment>
<feature type="region of interest" description="Disordered" evidence="5">
    <location>
        <begin position="144"/>
        <end position="263"/>
    </location>
</feature>
<keyword evidence="3" id="KW-0268">Exocytosis</keyword>
<dbReference type="InterPro" id="IPR048628">
    <property type="entry name" value="Sec3_C"/>
</dbReference>
<feature type="compositionally biased region" description="Low complexity" evidence="5">
    <location>
        <begin position="144"/>
        <end position="153"/>
    </location>
</feature>
<dbReference type="GO" id="GO:0006887">
    <property type="term" value="P:exocytosis"/>
    <property type="evidence" value="ECO:0007669"/>
    <property type="project" value="UniProtKB-KW"/>
</dbReference>
<keyword evidence="8" id="KW-1185">Reference proteome</keyword>
<dbReference type="SMART" id="SM01313">
    <property type="entry name" value="Sec3-PIP2_bind"/>
    <property type="match status" value="1"/>
</dbReference>
<dbReference type="EMBL" id="LGAV01000004">
    <property type="protein sequence ID" value="KOS14247.1"/>
    <property type="molecule type" value="Genomic_DNA"/>
</dbReference>
<dbReference type="GO" id="GO:0005886">
    <property type="term" value="C:plasma membrane"/>
    <property type="evidence" value="ECO:0007669"/>
    <property type="project" value="TreeGrafter"/>
</dbReference>
<evidence type="ECO:0000256" key="5">
    <source>
        <dbReference type="SAM" id="MobiDB-lite"/>
    </source>
</evidence>
<reference evidence="7 8" key="1">
    <citation type="submission" date="2015-07" db="EMBL/GenBank/DDBJ databases">
        <title>Draft Genome Sequence of Malassezia furfur CBS1878 and Malassezia pachydermatis CBS1879.</title>
        <authorList>
            <person name="Triana S."/>
            <person name="Ohm R."/>
            <person name="Gonzalez A."/>
            <person name="DeCock H."/>
            <person name="Restrepo S."/>
            <person name="Celis A."/>
        </authorList>
    </citation>
    <scope>NUCLEOTIDE SEQUENCE [LARGE SCALE GENOMIC DNA]</scope>
    <source>
        <strain evidence="7 8">CBS 1879</strain>
    </source>
</reference>
<dbReference type="Pfam" id="PF15277">
    <property type="entry name" value="Sec3-PIP2_bind"/>
    <property type="match status" value="1"/>
</dbReference>
<feature type="compositionally biased region" description="Low complexity" evidence="5">
    <location>
        <begin position="175"/>
        <end position="223"/>
    </location>
</feature>
<evidence type="ECO:0000256" key="1">
    <source>
        <dbReference type="ARBA" id="ARBA00006518"/>
    </source>
</evidence>
<dbReference type="GO" id="GO:0005546">
    <property type="term" value="F:phosphatidylinositol-4,5-bisphosphate binding"/>
    <property type="evidence" value="ECO:0007669"/>
    <property type="project" value="TreeGrafter"/>
</dbReference>
<dbReference type="PANTHER" id="PTHR16092:SF14">
    <property type="entry name" value="EXOCYST COMPLEX COMPONENT 1 ISOFORM X1"/>
    <property type="match status" value="1"/>
</dbReference>
<dbReference type="InterPro" id="IPR028258">
    <property type="entry name" value="Sec3-PIP2_bind"/>
</dbReference>
<protein>
    <recommendedName>
        <fullName evidence="6">Exocyst complex component Sec3 PIP2-binding N-terminal domain-containing protein</fullName>
    </recommendedName>
</protein>
<dbReference type="PANTHER" id="PTHR16092">
    <property type="entry name" value="SEC3/SYNTAXIN-RELATED"/>
    <property type="match status" value="1"/>
</dbReference>
<sequence>MSEAFLAALRSRVADNEYIAHIKVHEYPEGVTPGPDTTYKTRYIILSASPSTRRGFVYKARRNANDTYSIGKEWDAGQVRELALEPSNSVIVTFTRSYRWEVDPAQDPLPFLTNLAIIVQKLQGSFPGMHGWQLPPEVLEEFAPNASPTNAAPAPAPAHAPAPMPVPAPTPTPTPATTAATSVAAPTPVHARTLPSSAPLSAPSPISTPPVATASASSHSPAHGLPPQPAMVSTRAPLERKLTRPRAAQAPTKTTLGRDDESSALTHVEEMLEGFEWKSGGRTASAVRQHQVGTADVIEARLLEELAALESSGIHAMIEPDDRVMQVLKHMDEALLQLDRLDASVSGYKMQLLGRAEDIAFIESQNRGLQVQTSNQQRLLQEVEVLLSTIRVDHQAMQKLQSVHLGADANASELESAAVSLYKSILQARPDRHARTTPADKAAMDQHLAQSQAVAADFNARCIQSFGAVLERAVATQLSDAQATRQSSGAEATMPRHDLLEKALDPYCGLALYLKETTPDLFEKFTDAYLSSAAHCYRVELQRVLQGTTTQLASRTGARPSLDARTADHAPSLALQRILSSLLPRVSAECSFLVDLLQINDATVTFADYMDLEPYFRHRAAVTMPIPKQSPQQAMSQALDTIFSALIPDLDTFLTKAQASNRWAIVGLVAEMEHAQRAAMQAQGGGQALVHVLSRMISRHMAEVVQLLDDQLAAFEQTKVSTKKRTGILPVFAAFPAFVQRMEQQLSDADDLQVRATVDAGYERLSRTMIATIQTLPRNAHAMDDDKGQLNHFTILLENMHYISVRIRPGMPPNPALAQLQSQAQHLLKTSRDGYVQSVLRRPLGKVMDFGHGVDALLPTTPANEVALHSAFSKSAAKKLLRDLTVKDTRKAVEALSKRVQKHFDDDEVSASAVTAERDEIADVLSQVWRAAEDAYVRELDRFARILKTCYPDNHLHMDVTTNDVRRLFQTMQPTLRRK</sequence>
<dbReference type="AlphaFoldDB" id="A0A0M8MPJ1"/>
<evidence type="ECO:0000313" key="7">
    <source>
        <dbReference type="EMBL" id="KOS14247.1"/>
    </source>
</evidence>
<proteinExistence type="inferred from homology"/>
<comment type="caution">
    <text evidence="7">The sequence shown here is derived from an EMBL/GenBank/DDBJ whole genome shotgun (WGS) entry which is preliminary data.</text>
</comment>
<feature type="domain" description="Exocyst complex component Sec3 PIP2-binding N-terminal" evidence="6">
    <location>
        <begin position="37"/>
        <end position="122"/>
    </location>
</feature>
<evidence type="ECO:0000256" key="2">
    <source>
        <dbReference type="ARBA" id="ARBA00022448"/>
    </source>
</evidence>
<evidence type="ECO:0000313" key="8">
    <source>
        <dbReference type="Proteomes" id="UP000037751"/>
    </source>
</evidence>
<dbReference type="Pfam" id="PF09763">
    <property type="entry name" value="Sec3_CC"/>
    <property type="match status" value="1"/>
</dbReference>
<keyword evidence="2" id="KW-0813">Transport</keyword>